<dbReference type="GeneID" id="112294496"/>
<feature type="compositionally biased region" description="Basic and acidic residues" evidence="4">
    <location>
        <begin position="232"/>
        <end position="243"/>
    </location>
</feature>
<feature type="compositionally biased region" description="Polar residues" evidence="4">
    <location>
        <begin position="676"/>
        <end position="691"/>
    </location>
</feature>
<feature type="region of interest" description="Disordered" evidence="4">
    <location>
        <begin position="863"/>
        <end position="963"/>
    </location>
</feature>
<dbReference type="KEGG" id="ppp:112294496"/>
<keyword evidence="3" id="KW-0539">Nucleus</keyword>
<evidence type="ECO:0000256" key="4">
    <source>
        <dbReference type="SAM" id="MobiDB-lite"/>
    </source>
</evidence>
<protein>
    <recommendedName>
        <fullName evidence="5">CRC domain-containing protein</fullName>
    </recommendedName>
</protein>
<evidence type="ECO:0000313" key="6">
    <source>
        <dbReference type="EMBL" id="PNR35754.1"/>
    </source>
</evidence>
<feature type="compositionally biased region" description="Polar residues" evidence="4">
    <location>
        <begin position="1140"/>
        <end position="1153"/>
    </location>
</feature>
<feature type="region of interest" description="Disordered" evidence="4">
    <location>
        <begin position="528"/>
        <end position="547"/>
    </location>
</feature>
<feature type="compositionally biased region" description="Low complexity" evidence="4">
    <location>
        <begin position="1047"/>
        <end position="1056"/>
    </location>
</feature>
<feature type="compositionally biased region" description="Polar residues" evidence="4">
    <location>
        <begin position="1080"/>
        <end position="1091"/>
    </location>
</feature>
<dbReference type="RefSeq" id="XP_024400757.1">
    <property type="nucleotide sequence ID" value="XM_024544989.2"/>
</dbReference>
<dbReference type="EMBL" id="ABEU02000017">
    <property type="protein sequence ID" value="PNR35754.1"/>
    <property type="molecule type" value="Genomic_DNA"/>
</dbReference>
<feature type="compositionally biased region" description="Polar residues" evidence="4">
    <location>
        <begin position="343"/>
        <end position="356"/>
    </location>
</feature>
<dbReference type="GO" id="GO:0003700">
    <property type="term" value="F:DNA-binding transcription factor activity"/>
    <property type="evidence" value="ECO:0007669"/>
    <property type="project" value="InterPro"/>
</dbReference>
<dbReference type="EnsemblPlants" id="Pp3c17_2880V3.1">
    <property type="protein sequence ID" value="Pp3c17_2880V3.1"/>
    <property type="gene ID" value="Pp3c17_2880"/>
</dbReference>
<evidence type="ECO:0000256" key="3">
    <source>
        <dbReference type="ARBA" id="ARBA00023242"/>
    </source>
</evidence>
<feature type="region of interest" description="Disordered" evidence="4">
    <location>
        <begin position="221"/>
        <end position="257"/>
    </location>
</feature>
<dbReference type="PROSITE" id="PS51634">
    <property type="entry name" value="CRC"/>
    <property type="match status" value="1"/>
</dbReference>
<accession>A0A2K1J2K2</accession>
<dbReference type="GO" id="GO:0005634">
    <property type="term" value="C:nucleus"/>
    <property type="evidence" value="ECO:0007669"/>
    <property type="project" value="UniProtKB-SubCell"/>
</dbReference>
<dbReference type="STRING" id="3218.A0A2K1J2K2"/>
<dbReference type="PANTHER" id="PTHR46159:SF6">
    <property type="entry name" value="OS12G0605300 PROTEIN"/>
    <property type="match status" value="1"/>
</dbReference>
<proteinExistence type="inferred from homology"/>
<reference evidence="7" key="3">
    <citation type="submission" date="2020-12" db="UniProtKB">
        <authorList>
            <consortium name="EnsemblPlants"/>
        </authorList>
    </citation>
    <scope>IDENTIFICATION</scope>
</reference>
<name>A0A2K1J2K2_PHYPA</name>
<feature type="region of interest" description="Disordered" evidence="4">
    <location>
        <begin position="1"/>
        <end position="36"/>
    </location>
</feature>
<feature type="compositionally biased region" description="Basic and acidic residues" evidence="4">
    <location>
        <begin position="863"/>
        <end position="875"/>
    </location>
</feature>
<reference evidence="6 8" key="1">
    <citation type="journal article" date="2008" name="Science">
        <title>The Physcomitrella genome reveals evolutionary insights into the conquest of land by plants.</title>
        <authorList>
            <person name="Rensing S."/>
            <person name="Lang D."/>
            <person name="Zimmer A."/>
            <person name="Terry A."/>
            <person name="Salamov A."/>
            <person name="Shapiro H."/>
            <person name="Nishiyama T."/>
            <person name="Perroud P.-F."/>
            <person name="Lindquist E."/>
            <person name="Kamisugi Y."/>
            <person name="Tanahashi T."/>
            <person name="Sakakibara K."/>
            <person name="Fujita T."/>
            <person name="Oishi K."/>
            <person name="Shin-I T."/>
            <person name="Kuroki Y."/>
            <person name="Toyoda A."/>
            <person name="Suzuki Y."/>
            <person name="Hashimoto A."/>
            <person name="Yamaguchi K."/>
            <person name="Sugano A."/>
            <person name="Kohara Y."/>
            <person name="Fujiyama A."/>
            <person name="Anterola A."/>
            <person name="Aoki S."/>
            <person name="Ashton N."/>
            <person name="Barbazuk W.B."/>
            <person name="Barker E."/>
            <person name="Bennetzen J."/>
            <person name="Bezanilla M."/>
            <person name="Blankenship R."/>
            <person name="Cho S.H."/>
            <person name="Dutcher S."/>
            <person name="Estelle M."/>
            <person name="Fawcett J.A."/>
            <person name="Gundlach H."/>
            <person name="Hanada K."/>
            <person name="Heyl A."/>
            <person name="Hicks K.A."/>
            <person name="Hugh J."/>
            <person name="Lohr M."/>
            <person name="Mayer K."/>
            <person name="Melkozernov A."/>
            <person name="Murata T."/>
            <person name="Nelson D."/>
            <person name="Pils B."/>
            <person name="Prigge M."/>
            <person name="Reiss B."/>
            <person name="Renner T."/>
            <person name="Rombauts S."/>
            <person name="Rushton P."/>
            <person name="Sanderfoot A."/>
            <person name="Schween G."/>
            <person name="Shiu S.-H."/>
            <person name="Stueber K."/>
            <person name="Theodoulou F.L."/>
            <person name="Tu H."/>
            <person name="Van de Peer Y."/>
            <person name="Verrier P.J."/>
            <person name="Waters E."/>
            <person name="Wood A."/>
            <person name="Yang L."/>
            <person name="Cove D."/>
            <person name="Cuming A."/>
            <person name="Hasebe M."/>
            <person name="Lucas S."/>
            <person name="Mishler D.B."/>
            <person name="Reski R."/>
            <person name="Grigoriev I."/>
            <person name="Quatrano R.S."/>
            <person name="Boore J.L."/>
        </authorList>
    </citation>
    <scope>NUCLEOTIDE SEQUENCE [LARGE SCALE GENOMIC DNA]</scope>
    <source>
        <strain evidence="7 8">cv. Gransden 2004</strain>
    </source>
</reference>
<feature type="compositionally biased region" description="Basic and acidic residues" evidence="4">
    <location>
        <begin position="898"/>
        <end position="907"/>
    </location>
</feature>
<feature type="region of interest" description="Disordered" evidence="4">
    <location>
        <begin position="705"/>
        <end position="736"/>
    </location>
</feature>
<organism evidence="6">
    <name type="scientific">Physcomitrium patens</name>
    <name type="common">Spreading-leaved earth moss</name>
    <name type="synonym">Physcomitrella patens</name>
    <dbReference type="NCBI Taxonomy" id="3218"/>
    <lineage>
        <taxon>Eukaryota</taxon>
        <taxon>Viridiplantae</taxon>
        <taxon>Streptophyta</taxon>
        <taxon>Embryophyta</taxon>
        <taxon>Bryophyta</taxon>
        <taxon>Bryophytina</taxon>
        <taxon>Bryopsida</taxon>
        <taxon>Funariidae</taxon>
        <taxon>Funariales</taxon>
        <taxon>Funariaceae</taxon>
        <taxon>Physcomitrium</taxon>
    </lineage>
</organism>
<dbReference type="InterPro" id="IPR033467">
    <property type="entry name" value="Tesmin/TSO1-like_CXC"/>
</dbReference>
<dbReference type="PaxDb" id="3218-PP1S193_30V6.1"/>
<feature type="region of interest" description="Disordered" evidence="4">
    <location>
        <begin position="390"/>
        <end position="411"/>
    </location>
</feature>
<dbReference type="PANTHER" id="PTHR46159">
    <property type="entry name" value="PROTEIN TESMIN/TSO1-LIKE CXC 2"/>
    <property type="match status" value="1"/>
</dbReference>
<dbReference type="InterPro" id="IPR044522">
    <property type="entry name" value="TSO1-like"/>
</dbReference>
<dbReference type="AlphaFoldDB" id="A0A2K1J2K2"/>
<gene>
    <name evidence="7" type="primary">LOC112294496</name>
    <name evidence="6" type="ORF">PHYPA_021604</name>
</gene>
<dbReference type="Proteomes" id="UP000006727">
    <property type="component" value="Chromosome 17"/>
</dbReference>
<evidence type="ECO:0000313" key="7">
    <source>
        <dbReference type="EnsemblPlants" id="Pp3c17_2880V3.1"/>
    </source>
</evidence>
<feature type="region of interest" description="Disordered" evidence="4">
    <location>
        <begin position="671"/>
        <end position="691"/>
    </location>
</feature>
<reference evidence="6 8" key="2">
    <citation type="journal article" date="2018" name="Plant J.">
        <title>The Physcomitrella patens chromosome-scale assembly reveals moss genome structure and evolution.</title>
        <authorList>
            <person name="Lang D."/>
            <person name="Ullrich K.K."/>
            <person name="Murat F."/>
            <person name="Fuchs J."/>
            <person name="Jenkins J."/>
            <person name="Haas F.B."/>
            <person name="Piednoel M."/>
            <person name="Gundlach H."/>
            <person name="Van Bel M."/>
            <person name="Meyberg R."/>
            <person name="Vives C."/>
            <person name="Morata J."/>
            <person name="Symeonidi A."/>
            <person name="Hiss M."/>
            <person name="Muchero W."/>
            <person name="Kamisugi Y."/>
            <person name="Saleh O."/>
            <person name="Blanc G."/>
            <person name="Decker E.L."/>
            <person name="van Gessel N."/>
            <person name="Grimwood J."/>
            <person name="Hayes R.D."/>
            <person name="Graham S.W."/>
            <person name="Gunter L.E."/>
            <person name="McDaniel S.F."/>
            <person name="Hoernstein S.N.W."/>
            <person name="Larsson A."/>
            <person name="Li F.W."/>
            <person name="Perroud P.F."/>
            <person name="Phillips J."/>
            <person name="Ranjan P."/>
            <person name="Rokshar D.S."/>
            <person name="Rothfels C.J."/>
            <person name="Schneider L."/>
            <person name="Shu S."/>
            <person name="Stevenson D.W."/>
            <person name="Thummler F."/>
            <person name="Tillich M."/>
            <person name="Villarreal Aguilar J.C."/>
            <person name="Widiez T."/>
            <person name="Wong G.K."/>
            <person name="Wymore A."/>
            <person name="Zhang Y."/>
            <person name="Zimmer A.D."/>
            <person name="Quatrano R.S."/>
            <person name="Mayer K.F.X."/>
            <person name="Goodstein D."/>
            <person name="Casacuberta J.M."/>
            <person name="Vandepoele K."/>
            <person name="Reski R."/>
            <person name="Cuming A.C."/>
            <person name="Tuskan G.A."/>
            <person name="Maumus F."/>
            <person name="Salse J."/>
            <person name="Schmutz J."/>
            <person name="Rensing S.A."/>
        </authorList>
    </citation>
    <scope>NUCLEOTIDE SEQUENCE [LARGE SCALE GENOMIC DNA]</scope>
    <source>
        <strain evidence="7 8">cv. Gransden 2004</strain>
    </source>
</reference>
<feature type="region of interest" description="Disordered" evidence="4">
    <location>
        <begin position="592"/>
        <end position="616"/>
    </location>
</feature>
<feature type="domain" description="CRC" evidence="5">
    <location>
        <begin position="735"/>
        <end position="860"/>
    </location>
</feature>
<dbReference type="Gramene" id="Pp3c17_2880V3.3">
    <property type="protein sequence ID" value="Pp3c17_2880V3.3"/>
    <property type="gene ID" value="Pp3c17_2880"/>
</dbReference>
<dbReference type="InterPro" id="IPR005172">
    <property type="entry name" value="CRC"/>
</dbReference>
<evidence type="ECO:0000313" key="8">
    <source>
        <dbReference type="Proteomes" id="UP000006727"/>
    </source>
</evidence>
<keyword evidence="8" id="KW-1185">Reference proteome</keyword>
<dbReference type="FunCoup" id="A0A2K1J2K2">
    <property type="interactions" value="2341"/>
</dbReference>
<dbReference type="Gramene" id="Pp3c17_2880V3.1">
    <property type="protein sequence ID" value="Pp3c17_2880V3.1"/>
    <property type="gene ID" value="Pp3c17_2880"/>
</dbReference>
<dbReference type="SMART" id="SM01114">
    <property type="entry name" value="CXC"/>
    <property type="match status" value="2"/>
</dbReference>
<evidence type="ECO:0000256" key="2">
    <source>
        <dbReference type="ARBA" id="ARBA00007267"/>
    </source>
</evidence>
<dbReference type="EnsemblPlants" id="Pp3c17_2880V3.3">
    <property type="protein sequence ID" value="Pp3c17_2880V3.3"/>
    <property type="gene ID" value="Pp3c17_2880"/>
</dbReference>
<sequence length="1210" mass="131403">MLTRGGKTAAEKVVREFENGADLGSPDKRESIPPLTDMQDSPVFKFLCNLSPIKPAKTVHHAQTYNELTFPPEPRIFASPRSARRSSSSSLKRVVAAERLSALAQAEGRESLTWQSSISRGALSDNAPSPSPLSRRSDDRLVTLCSRIQTEQVPASQSSGENLVGQGMFAMNSTQLNSEPTNCETDRIAATTANFQTQFTDYQPLDQVASAAMPSDMARYTEDIGEKPGGARSERSDPSERRQSTSSLISQTNDSVMPSILSQESKCAEYDDQRRVSMTCSSVNEDHGFSYSPIAKGSLELDQDTAAMTYLLAGNRDVGQINGKEWSENSSEVDVSRLPYQAASVSSENQADTMNEGTEKQERRVLDAMTSQSGFGASTDVRRDTETNLTTEDAGREHSLPPQRADTAGQRGFRRRCLDFDVARRKSFGSMGGRKSLGSRLKDCSGIDGNNTSVLGDGMRPASDATRTRVQIHVDASRTATDSVMHTGGVLAREDNLGTMTRMQQLTNSTYQNKMDIMYAKTGESHARNSQYSGVTPGVNSPDGVRRSPRVHKSGIGLHLNSLTSSMSFKRNPPSTEGESSKGVLATVLGLQPLTSPSPREDSGGEGLSSAGYPANLNQSFNSGMGSSLERRIEIETNSADAAFSSDKKVVIPTPDFTGLNIENLAPLEDSLPLTPVTTSPRDQERSQPYQQELTWQAEGEVTHELLDSPQSSKNRRLSRRKSTASSQGEKPGDGCKRCNCKKSKCLKLYCECFAAREFCVGSCACRNCFNKPEYEATVLNTRQQIESRNPLAFAPKIVQAPESSPIPGDEALDTPASARHKRGCNCKKSLCLKKYCECYQAGVGCSEGCRCEGCRNMYGRKEGPEEGEAKEKDQVNLTVDKSQAEDPIELFNSMSGKPDRLRDHGKSNPSPITPTFEYDGLGEPMSRLRSTGRKRASSDDQCGSPLAQPASRPPKSPTRFSSTLDAFDLVPYPQEDTDFSICGAGDSPMTTPTFARIAHISRWEGLSDLSTLTPLSMTTLQPTPGSCVTTERPDTSPAFTSQMTETSFHSASATSAHHHASSRIWSSQIPEFRHPDPQSPNRFDTPHQAQLSSTDDLDSTTRTSTVHPGKNLHNELESVKTAADDDGTPYFLKYGDDFSSPTRSTVTKSNSPKQKRVTPPRYADSRDQASSGGCGNSLASPPGLRNTKKFILQALPSLPSAAPSSFSNG</sequence>
<feature type="compositionally biased region" description="Basic and acidic residues" evidence="4">
    <location>
        <begin position="9"/>
        <end position="18"/>
    </location>
</feature>
<feature type="compositionally biased region" description="Polar residues" evidence="4">
    <location>
        <begin position="244"/>
        <end position="257"/>
    </location>
</feature>
<evidence type="ECO:0000256" key="1">
    <source>
        <dbReference type="ARBA" id="ARBA00004123"/>
    </source>
</evidence>
<feature type="compositionally biased region" description="Basic residues" evidence="4">
    <location>
        <begin position="714"/>
        <end position="723"/>
    </location>
</feature>
<feature type="region of interest" description="Disordered" evidence="4">
    <location>
        <begin position="1017"/>
        <end position="1186"/>
    </location>
</feature>
<comment type="similarity">
    <text evidence="2">Belongs to the lin-54 family.</text>
</comment>
<dbReference type="Pfam" id="PF03638">
    <property type="entry name" value="TCR"/>
    <property type="match status" value="2"/>
</dbReference>
<dbReference type="OrthoDB" id="6283463at2759"/>
<feature type="region of interest" description="Disordered" evidence="4">
    <location>
        <begin position="342"/>
        <end position="362"/>
    </location>
</feature>
<comment type="subcellular location">
    <subcellularLocation>
        <location evidence="1">Nucleus</location>
    </subcellularLocation>
</comment>
<evidence type="ECO:0000259" key="5">
    <source>
        <dbReference type="PROSITE" id="PS51634"/>
    </source>
</evidence>